<dbReference type="SUPFAM" id="SSF46785">
    <property type="entry name" value="Winged helix' DNA-binding domain"/>
    <property type="match status" value="1"/>
</dbReference>
<proteinExistence type="predicted"/>
<evidence type="ECO:0000256" key="1">
    <source>
        <dbReference type="ARBA" id="ARBA00023015"/>
    </source>
</evidence>
<keyword evidence="6" id="KW-1185">Reference proteome</keyword>
<keyword evidence="1" id="KW-0805">Transcription regulation</keyword>
<dbReference type="RefSeq" id="WP_110042674.1">
    <property type="nucleotide sequence ID" value="NZ_CP054612.1"/>
</dbReference>
<sequence>MKLKTSGYSCTSEVTLELISGKWKIPVLSLLASHTRRYNEMQKLIPEITPKVLTIQLRELEASGLIHRKVYAVVPPKVEYMLTELGLQLMPALLQLCDFGTHYLTHIQNQDQQFVQPSKS</sequence>
<name>A0A2V2Z065_9BACL</name>
<dbReference type="Proteomes" id="UP000246635">
    <property type="component" value="Unassembled WGS sequence"/>
</dbReference>
<dbReference type="OrthoDB" id="9791143at2"/>
<evidence type="ECO:0000256" key="2">
    <source>
        <dbReference type="ARBA" id="ARBA00023125"/>
    </source>
</evidence>
<evidence type="ECO:0000313" key="6">
    <source>
        <dbReference type="Proteomes" id="UP000246635"/>
    </source>
</evidence>
<dbReference type="InterPro" id="IPR002577">
    <property type="entry name" value="HTH_HxlR"/>
</dbReference>
<evidence type="ECO:0000259" key="4">
    <source>
        <dbReference type="PROSITE" id="PS51118"/>
    </source>
</evidence>
<dbReference type="PANTHER" id="PTHR33204">
    <property type="entry name" value="TRANSCRIPTIONAL REGULATOR, MARR FAMILY"/>
    <property type="match status" value="1"/>
</dbReference>
<evidence type="ECO:0000256" key="3">
    <source>
        <dbReference type="ARBA" id="ARBA00023163"/>
    </source>
</evidence>
<reference evidence="5 6" key="1">
    <citation type="submission" date="2018-05" db="EMBL/GenBank/DDBJ databases">
        <title>Genomic Encyclopedia of Type Strains, Phase III (KMG-III): the genomes of soil and plant-associated and newly described type strains.</title>
        <authorList>
            <person name="Whitman W."/>
        </authorList>
    </citation>
    <scope>NUCLEOTIDE SEQUENCE [LARGE SCALE GENOMIC DNA]</scope>
    <source>
        <strain evidence="5 6">CECT 5696</strain>
    </source>
</reference>
<dbReference type="InterPro" id="IPR036388">
    <property type="entry name" value="WH-like_DNA-bd_sf"/>
</dbReference>
<gene>
    <name evidence="5" type="ORF">DFQ01_102331</name>
</gene>
<dbReference type="Pfam" id="PF01638">
    <property type="entry name" value="HxlR"/>
    <property type="match status" value="1"/>
</dbReference>
<evidence type="ECO:0000313" key="5">
    <source>
        <dbReference type="EMBL" id="PWW07437.1"/>
    </source>
</evidence>
<keyword evidence="3" id="KW-0804">Transcription</keyword>
<accession>A0A2V2Z065</accession>
<dbReference type="AlphaFoldDB" id="A0A2V2Z065"/>
<dbReference type="PROSITE" id="PS51118">
    <property type="entry name" value="HTH_HXLR"/>
    <property type="match status" value="1"/>
</dbReference>
<keyword evidence="2" id="KW-0238">DNA-binding</keyword>
<organism evidence="5 6">
    <name type="scientific">Paenibacillus cellulosilyticus</name>
    <dbReference type="NCBI Taxonomy" id="375489"/>
    <lineage>
        <taxon>Bacteria</taxon>
        <taxon>Bacillati</taxon>
        <taxon>Bacillota</taxon>
        <taxon>Bacilli</taxon>
        <taxon>Bacillales</taxon>
        <taxon>Paenibacillaceae</taxon>
        <taxon>Paenibacillus</taxon>
    </lineage>
</organism>
<comment type="caution">
    <text evidence="5">The sequence shown here is derived from an EMBL/GenBank/DDBJ whole genome shotgun (WGS) entry which is preliminary data.</text>
</comment>
<feature type="domain" description="HTH hxlR-type" evidence="4">
    <location>
        <begin position="10"/>
        <end position="108"/>
    </location>
</feature>
<dbReference type="GO" id="GO:0003677">
    <property type="term" value="F:DNA binding"/>
    <property type="evidence" value="ECO:0007669"/>
    <property type="project" value="UniProtKB-KW"/>
</dbReference>
<dbReference type="PANTHER" id="PTHR33204:SF29">
    <property type="entry name" value="TRANSCRIPTIONAL REGULATOR"/>
    <property type="match status" value="1"/>
</dbReference>
<dbReference type="InterPro" id="IPR036390">
    <property type="entry name" value="WH_DNA-bd_sf"/>
</dbReference>
<protein>
    <submittedName>
        <fullName evidence="5">HxlR family transcriptional regulator</fullName>
    </submittedName>
</protein>
<dbReference type="EMBL" id="QGTQ01000002">
    <property type="protein sequence ID" value="PWW07437.1"/>
    <property type="molecule type" value="Genomic_DNA"/>
</dbReference>
<dbReference type="Gene3D" id="1.10.10.10">
    <property type="entry name" value="Winged helix-like DNA-binding domain superfamily/Winged helix DNA-binding domain"/>
    <property type="match status" value="1"/>
</dbReference>